<dbReference type="InterPro" id="IPR003582">
    <property type="entry name" value="ShKT_dom"/>
</dbReference>
<gene>
    <name evidence="2" type="ORF">RRG08_009061</name>
</gene>
<dbReference type="AlphaFoldDB" id="A0AAE1B1W3"/>
<dbReference type="EMBL" id="JAWDGP010000709">
    <property type="protein sequence ID" value="KAK3798173.1"/>
    <property type="molecule type" value="Genomic_DNA"/>
</dbReference>
<dbReference type="Proteomes" id="UP001283361">
    <property type="component" value="Unassembled WGS sequence"/>
</dbReference>
<keyword evidence="3" id="KW-1185">Reference proteome</keyword>
<reference evidence="2" key="1">
    <citation type="journal article" date="2023" name="G3 (Bethesda)">
        <title>A reference genome for the long-term kleptoplast-retaining sea slug Elysia crispata morphotype clarki.</title>
        <authorList>
            <person name="Eastman K.E."/>
            <person name="Pendleton A.L."/>
            <person name="Shaikh M.A."/>
            <person name="Suttiyut T."/>
            <person name="Ogas R."/>
            <person name="Tomko P."/>
            <person name="Gavelis G."/>
            <person name="Widhalm J.R."/>
            <person name="Wisecaver J.H."/>
        </authorList>
    </citation>
    <scope>NUCLEOTIDE SEQUENCE</scope>
    <source>
        <strain evidence="2">ECLA1</strain>
    </source>
</reference>
<accession>A0AAE1B1W3</accession>
<feature type="non-terminal residue" evidence="2">
    <location>
        <position position="1"/>
    </location>
</feature>
<sequence length="289" mass="30886">SRTSCDICCKDDACVNQITSKLMAQAPVICPSHCTVKHASDCCNDVNVCKDDQFCELKVNRHRIVEGHCKDNDNNLQCKLNLVSHPCPPDVMSHLVNQDCTIDCCTDNSCVAGHFGGVYTNAVGNTVLPPISTTTVATTPAPTTTTTTPATTTVTTLATTVAPYNVYAHLQQECRDHLEPGICNDLKETQDLCKQNGTGLHLDLCPETCSVCQAMKEANCHDTVLDGECAKLMAEKDICNGPFARYTCPVSCGLCDVLVEEKLVAILAAKTNSLSLSPDSASGLQDTLG</sequence>
<feature type="domain" description="ShKT" evidence="1">
    <location>
        <begin position="219"/>
        <end position="256"/>
    </location>
</feature>
<protein>
    <recommendedName>
        <fullName evidence="1">ShKT domain-containing protein</fullName>
    </recommendedName>
</protein>
<comment type="caution">
    <text evidence="2">The sequence shown here is derived from an EMBL/GenBank/DDBJ whole genome shotgun (WGS) entry which is preliminary data.</text>
</comment>
<proteinExistence type="predicted"/>
<evidence type="ECO:0000313" key="3">
    <source>
        <dbReference type="Proteomes" id="UP001283361"/>
    </source>
</evidence>
<dbReference type="SMART" id="SM00254">
    <property type="entry name" value="ShKT"/>
    <property type="match status" value="2"/>
</dbReference>
<organism evidence="2 3">
    <name type="scientific">Elysia crispata</name>
    <name type="common">lettuce slug</name>
    <dbReference type="NCBI Taxonomy" id="231223"/>
    <lineage>
        <taxon>Eukaryota</taxon>
        <taxon>Metazoa</taxon>
        <taxon>Spiralia</taxon>
        <taxon>Lophotrochozoa</taxon>
        <taxon>Mollusca</taxon>
        <taxon>Gastropoda</taxon>
        <taxon>Heterobranchia</taxon>
        <taxon>Euthyneura</taxon>
        <taxon>Panpulmonata</taxon>
        <taxon>Sacoglossa</taxon>
        <taxon>Placobranchoidea</taxon>
        <taxon>Plakobranchidae</taxon>
        <taxon>Elysia</taxon>
    </lineage>
</organism>
<feature type="domain" description="ShKT" evidence="1">
    <location>
        <begin position="173"/>
        <end position="213"/>
    </location>
</feature>
<evidence type="ECO:0000259" key="1">
    <source>
        <dbReference type="SMART" id="SM00254"/>
    </source>
</evidence>
<evidence type="ECO:0000313" key="2">
    <source>
        <dbReference type="EMBL" id="KAK3798173.1"/>
    </source>
</evidence>
<name>A0AAE1B1W3_9GAST</name>